<proteinExistence type="predicted"/>
<reference evidence="1" key="1">
    <citation type="journal article" date="2023" name="Mol. Phylogenet. Evol.">
        <title>Genome-scale phylogeny and comparative genomics of the fungal order Sordariales.</title>
        <authorList>
            <person name="Hensen N."/>
            <person name="Bonometti L."/>
            <person name="Westerberg I."/>
            <person name="Brannstrom I.O."/>
            <person name="Guillou S."/>
            <person name="Cros-Aarteil S."/>
            <person name="Calhoun S."/>
            <person name="Haridas S."/>
            <person name="Kuo A."/>
            <person name="Mondo S."/>
            <person name="Pangilinan J."/>
            <person name="Riley R."/>
            <person name="LaButti K."/>
            <person name="Andreopoulos B."/>
            <person name="Lipzen A."/>
            <person name="Chen C."/>
            <person name="Yan M."/>
            <person name="Daum C."/>
            <person name="Ng V."/>
            <person name="Clum A."/>
            <person name="Steindorff A."/>
            <person name="Ohm R.A."/>
            <person name="Martin F."/>
            <person name="Silar P."/>
            <person name="Natvig D.O."/>
            <person name="Lalanne C."/>
            <person name="Gautier V."/>
            <person name="Ament-Velasquez S.L."/>
            <person name="Kruys A."/>
            <person name="Hutchinson M.I."/>
            <person name="Powell A.J."/>
            <person name="Barry K."/>
            <person name="Miller A.N."/>
            <person name="Grigoriev I.V."/>
            <person name="Debuchy R."/>
            <person name="Gladieux P."/>
            <person name="Hiltunen Thoren M."/>
            <person name="Johannesson H."/>
        </authorList>
    </citation>
    <scope>NUCLEOTIDE SEQUENCE</scope>
    <source>
        <strain evidence="1">FGSC 1904</strain>
    </source>
</reference>
<dbReference type="AlphaFoldDB" id="A0AAE0UBB4"/>
<sequence length="207" mass="23448">MWPKLAPHLCSKSPSPSWHDCFDWSCSVGARGAPQFRVAEQKLDFLISRLSRLPDLCQRHSKGPNTFPCCGCHSGEDESFHPPVHCSTGPHLTQKINNSSTAPIAKPGTNGRLVIWRGDCRSNEPFTRNSAYLLFQKAYIWYDNHQQFPSSEVLQADTMAILCGSSSEFPCCSHVPSRCCRQVRWWARWQFPIDHVGRVQCPIPLHN</sequence>
<dbReference type="EMBL" id="JAUTDP010000007">
    <property type="protein sequence ID" value="KAK3397777.1"/>
    <property type="molecule type" value="Genomic_DNA"/>
</dbReference>
<gene>
    <name evidence="1" type="ORF">B0T20DRAFT_231563</name>
</gene>
<organism evidence="1 2">
    <name type="scientific">Sordaria brevicollis</name>
    <dbReference type="NCBI Taxonomy" id="83679"/>
    <lineage>
        <taxon>Eukaryota</taxon>
        <taxon>Fungi</taxon>
        <taxon>Dikarya</taxon>
        <taxon>Ascomycota</taxon>
        <taxon>Pezizomycotina</taxon>
        <taxon>Sordariomycetes</taxon>
        <taxon>Sordariomycetidae</taxon>
        <taxon>Sordariales</taxon>
        <taxon>Sordariaceae</taxon>
        <taxon>Sordaria</taxon>
    </lineage>
</organism>
<evidence type="ECO:0000313" key="1">
    <source>
        <dbReference type="EMBL" id="KAK3397777.1"/>
    </source>
</evidence>
<dbReference type="Proteomes" id="UP001281003">
    <property type="component" value="Unassembled WGS sequence"/>
</dbReference>
<evidence type="ECO:0000313" key="2">
    <source>
        <dbReference type="Proteomes" id="UP001281003"/>
    </source>
</evidence>
<comment type="caution">
    <text evidence="1">The sequence shown here is derived from an EMBL/GenBank/DDBJ whole genome shotgun (WGS) entry which is preliminary data.</text>
</comment>
<reference evidence="1" key="2">
    <citation type="submission" date="2023-07" db="EMBL/GenBank/DDBJ databases">
        <authorList>
            <consortium name="Lawrence Berkeley National Laboratory"/>
            <person name="Haridas S."/>
            <person name="Hensen N."/>
            <person name="Bonometti L."/>
            <person name="Westerberg I."/>
            <person name="Brannstrom I.O."/>
            <person name="Guillou S."/>
            <person name="Cros-Aarteil S."/>
            <person name="Calhoun S."/>
            <person name="Kuo A."/>
            <person name="Mondo S."/>
            <person name="Pangilinan J."/>
            <person name="Riley R."/>
            <person name="LaButti K."/>
            <person name="Andreopoulos B."/>
            <person name="Lipzen A."/>
            <person name="Chen C."/>
            <person name="Yanf M."/>
            <person name="Daum C."/>
            <person name="Ng V."/>
            <person name="Clum A."/>
            <person name="Steindorff A."/>
            <person name="Ohm R."/>
            <person name="Martin F."/>
            <person name="Silar P."/>
            <person name="Natvig D."/>
            <person name="Lalanne C."/>
            <person name="Gautier V."/>
            <person name="Ament-velasquez S.L."/>
            <person name="Kruys A."/>
            <person name="Hutchinson M.I."/>
            <person name="Powell A.J."/>
            <person name="Barry K."/>
            <person name="Miller A.N."/>
            <person name="Grigoriev I.V."/>
            <person name="Debuchy R."/>
            <person name="Gladieux P."/>
            <person name="Thoren M.H."/>
            <person name="Johannesson H."/>
        </authorList>
    </citation>
    <scope>NUCLEOTIDE SEQUENCE</scope>
    <source>
        <strain evidence="1">FGSC 1904</strain>
    </source>
</reference>
<name>A0AAE0UBB4_SORBR</name>
<protein>
    <submittedName>
        <fullName evidence="1">Uncharacterized protein</fullName>
    </submittedName>
</protein>
<accession>A0AAE0UBB4</accession>
<keyword evidence="2" id="KW-1185">Reference proteome</keyword>